<dbReference type="InterPro" id="IPR009327">
    <property type="entry name" value="Cupin_DUF985"/>
</dbReference>
<gene>
    <name evidence="2" type="ORF">UFOPK1493_01120</name>
</gene>
<dbReference type="SUPFAM" id="SSF51182">
    <property type="entry name" value="RmlC-like cupins"/>
    <property type="match status" value="1"/>
</dbReference>
<dbReference type="PANTHER" id="PTHR33387:SF3">
    <property type="entry name" value="DUF985 DOMAIN-CONTAINING PROTEIN"/>
    <property type="match status" value="1"/>
</dbReference>
<reference evidence="2" key="1">
    <citation type="submission" date="2020-05" db="EMBL/GenBank/DDBJ databases">
        <authorList>
            <person name="Chiriac C."/>
            <person name="Salcher M."/>
            <person name="Ghai R."/>
            <person name="Kavagutti S V."/>
        </authorList>
    </citation>
    <scope>NUCLEOTIDE SEQUENCE</scope>
</reference>
<evidence type="ECO:0000259" key="1">
    <source>
        <dbReference type="Pfam" id="PF06172"/>
    </source>
</evidence>
<organism evidence="2">
    <name type="scientific">freshwater metagenome</name>
    <dbReference type="NCBI Taxonomy" id="449393"/>
    <lineage>
        <taxon>unclassified sequences</taxon>
        <taxon>metagenomes</taxon>
        <taxon>ecological metagenomes</taxon>
    </lineage>
</organism>
<name>A0A6J6CKE1_9ZZZZ</name>
<dbReference type="Pfam" id="PF06172">
    <property type="entry name" value="Cupin_5"/>
    <property type="match status" value="1"/>
</dbReference>
<evidence type="ECO:0000313" key="2">
    <source>
        <dbReference type="EMBL" id="CAB4551796.1"/>
    </source>
</evidence>
<protein>
    <submittedName>
        <fullName evidence="2">Unannotated protein</fullName>
    </submittedName>
</protein>
<accession>A0A6J6CKE1</accession>
<proteinExistence type="predicted"/>
<sequence length="184" mass="19613">MHPTARRLVEHYGMTPLPVEATWFVSTYRSDAELPGGAPIGTAMIGLYTAADGPEDEPNDEPSRSLFHRLTADEVWHFYGGDPIRLVLLHPDGTDDEVVLGADPFAGHRVQHVIPAGTWQAGELVPGGDWALFGCTMAPGFTGACFEGGHRSVLIASHPARAADVERLGVPDAEATAMPEGFAT</sequence>
<dbReference type="Gene3D" id="2.60.120.10">
    <property type="entry name" value="Jelly Rolls"/>
    <property type="match status" value="1"/>
</dbReference>
<dbReference type="CDD" id="cd06121">
    <property type="entry name" value="cupin_YML079wp"/>
    <property type="match status" value="1"/>
</dbReference>
<dbReference type="AlphaFoldDB" id="A0A6J6CKE1"/>
<dbReference type="InterPro" id="IPR039935">
    <property type="entry name" value="YML079W-like"/>
</dbReference>
<feature type="domain" description="DUF985" evidence="1">
    <location>
        <begin position="7"/>
        <end position="147"/>
    </location>
</feature>
<dbReference type="EMBL" id="CAEZSR010000030">
    <property type="protein sequence ID" value="CAB4551796.1"/>
    <property type="molecule type" value="Genomic_DNA"/>
</dbReference>
<dbReference type="PANTHER" id="PTHR33387">
    <property type="entry name" value="RMLC-LIKE JELLY ROLL FOLD PROTEIN"/>
    <property type="match status" value="1"/>
</dbReference>
<dbReference type="InterPro" id="IPR014710">
    <property type="entry name" value="RmlC-like_jellyroll"/>
</dbReference>
<dbReference type="InterPro" id="IPR011051">
    <property type="entry name" value="RmlC_Cupin_sf"/>
</dbReference>